<comment type="caution">
    <text evidence="2">The sequence shown here is derived from an EMBL/GenBank/DDBJ whole genome shotgun (WGS) entry which is preliminary data.</text>
</comment>
<name>A0ABQ5N552_9CLOT</name>
<proteinExistence type="predicted"/>
<evidence type="ECO:0000256" key="1">
    <source>
        <dbReference type="SAM" id="Phobius"/>
    </source>
</evidence>
<keyword evidence="1" id="KW-0812">Transmembrane</keyword>
<keyword evidence="1" id="KW-1133">Transmembrane helix</keyword>
<feature type="transmembrane region" description="Helical" evidence="1">
    <location>
        <begin position="12"/>
        <end position="34"/>
    </location>
</feature>
<sequence length="65" mass="7023">MLGLDAASEFSLFAGGDISTGLFFLVLVSSAACLSTRKPDILKLAKKTTSKKHKNMNSEVLFFII</sequence>
<gene>
    <name evidence="2" type="ORF">bsdE14_17630</name>
</gene>
<reference evidence="2 3" key="1">
    <citation type="journal article" date="2024" name="Int. J. Syst. Evol. Microbiol.">
        <title>Clostridium omnivorum sp. nov., isolated from anoxic soil under the treatment of reductive soil disinfestation.</title>
        <authorList>
            <person name="Ueki A."/>
            <person name="Tonouchi A."/>
            <person name="Kaku N."/>
            <person name="Honma S."/>
            <person name="Ueki K."/>
        </authorList>
    </citation>
    <scope>NUCLEOTIDE SEQUENCE [LARGE SCALE GENOMIC DNA]</scope>
    <source>
        <strain evidence="2 3">E14</strain>
    </source>
</reference>
<accession>A0ABQ5N552</accession>
<keyword evidence="1" id="KW-0472">Membrane</keyword>
<dbReference type="EMBL" id="BRXR01000001">
    <property type="protein sequence ID" value="GLC30353.1"/>
    <property type="molecule type" value="Genomic_DNA"/>
</dbReference>
<dbReference type="Proteomes" id="UP001208567">
    <property type="component" value="Unassembled WGS sequence"/>
</dbReference>
<organism evidence="2 3">
    <name type="scientific">Clostridium omnivorum</name>
    <dbReference type="NCBI Taxonomy" id="1604902"/>
    <lineage>
        <taxon>Bacteria</taxon>
        <taxon>Bacillati</taxon>
        <taxon>Bacillota</taxon>
        <taxon>Clostridia</taxon>
        <taxon>Eubacteriales</taxon>
        <taxon>Clostridiaceae</taxon>
        <taxon>Clostridium</taxon>
    </lineage>
</organism>
<evidence type="ECO:0000313" key="3">
    <source>
        <dbReference type="Proteomes" id="UP001208567"/>
    </source>
</evidence>
<keyword evidence="3" id="KW-1185">Reference proteome</keyword>
<protein>
    <submittedName>
        <fullName evidence="2">Uncharacterized protein</fullName>
    </submittedName>
</protein>
<evidence type="ECO:0000313" key="2">
    <source>
        <dbReference type="EMBL" id="GLC30353.1"/>
    </source>
</evidence>